<feature type="transmembrane region" description="Helical" evidence="1">
    <location>
        <begin position="53"/>
        <end position="73"/>
    </location>
</feature>
<dbReference type="Pfam" id="PF02517">
    <property type="entry name" value="Rce1-like"/>
    <property type="match status" value="1"/>
</dbReference>
<name>A0A410P3R6_VELA1</name>
<gene>
    <name evidence="3" type="ORF">BU251_02975</name>
</gene>
<reference evidence="3 4" key="1">
    <citation type="submission" date="2017-01" db="EMBL/GenBank/DDBJ databases">
        <title>First insights into the biology of 'candidatus Vampirococcus archaeovorus'.</title>
        <authorList>
            <person name="Kizina J."/>
            <person name="Jordan S."/>
            <person name="Stueber K."/>
            <person name="Reinhardt R."/>
            <person name="Harder J."/>
        </authorList>
    </citation>
    <scope>NUCLEOTIDE SEQUENCE [LARGE SCALE GENOMIC DNA]</scope>
    <source>
        <strain evidence="3 4">LiM</strain>
    </source>
</reference>
<evidence type="ECO:0000313" key="3">
    <source>
        <dbReference type="EMBL" id="QAT16770.1"/>
    </source>
</evidence>
<evidence type="ECO:0000259" key="2">
    <source>
        <dbReference type="Pfam" id="PF02517"/>
    </source>
</evidence>
<dbReference type="PANTHER" id="PTHR36435">
    <property type="entry name" value="SLR1288 PROTEIN"/>
    <property type="match status" value="1"/>
</dbReference>
<keyword evidence="1" id="KW-0472">Membrane</keyword>
<dbReference type="KEGG" id="vai:BU251_02975"/>
<feature type="transmembrane region" description="Helical" evidence="1">
    <location>
        <begin position="159"/>
        <end position="179"/>
    </location>
</feature>
<feature type="transmembrane region" description="Helical" evidence="1">
    <location>
        <begin position="191"/>
        <end position="222"/>
    </location>
</feature>
<dbReference type="EMBL" id="CP019384">
    <property type="protein sequence ID" value="QAT16770.1"/>
    <property type="molecule type" value="Genomic_DNA"/>
</dbReference>
<keyword evidence="4" id="KW-1185">Reference proteome</keyword>
<proteinExistence type="predicted"/>
<dbReference type="PANTHER" id="PTHR36435:SF1">
    <property type="entry name" value="CAAX AMINO TERMINAL PROTEASE FAMILY PROTEIN"/>
    <property type="match status" value="1"/>
</dbReference>
<sequence>MNECPWSVKDVFVVFVYALVLFFVFSFWATASYFLAAFVLGFSRQAPGLYIHFVRHASDFVTVVLFYGGLLAAMKVKIFDRYRLNPFVYFVKKENIGRDISFGLRSYLKFILVFLSGVVLVTLAAWVWDAVFGSHAYESVSSFLRASEIENAAARKGQVGLSGFIIIFLLGPFFEELFFRGCLYRALRRRMNVLSAVLISSFVFAIMHGYFFLFLYVFLVGVSLACLYEKTESLVASLSFHMLNNLFVLVLFFLGL</sequence>
<dbReference type="InterPro" id="IPR003675">
    <property type="entry name" value="Rce1/LyrA-like_dom"/>
</dbReference>
<dbReference type="RefSeq" id="WP_128699407.1">
    <property type="nucleotide sequence ID" value="NZ_CP019384.1"/>
</dbReference>
<feature type="transmembrane region" description="Helical" evidence="1">
    <location>
        <begin position="234"/>
        <end position="254"/>
    </location>
</feature>
<accession>A0A410P3R6</accession>
<keyword evidence="1" id="KW-0812">Transmembrane</keyword>
<protein>
    <recommendedName>
        <fullName evidence="2">CAAX prenyl protease 2/Lysostaphin resistance protein A-like domain-containing protein</fullName>
    </recommendedName>
</protein>
<dbReference type="InterPro" id="IPR052710">
    <property type="entry name" value="CAAX_protease"/>
</dbReference>
<dbReference type="GO" id="GO:0004175">
    <property type="term" value="F:endopeptidase activity"/>
    <property type="evidence" value="ECO:0007669"/>
    <property type="project" value="UniProtKB-ARBA"/>
</dbReference>
<dbReference type="Proteomes" id="UP000287243">
    <property type="component" value="Chromosome"/>
</dbReference>
<feature type="transmembrane region" description="Helical" evidence="1">
    <location>
        <begin position="107"/>
        <end position="128"/>
    </location>
</feature>
<feature type="transmembrane region" description="Helical" evidence="1">
    <location>
        <begin position="12"/>
        <end position="41"/>
    </location>
</feature>
<keyword evidence="1" id="KW-1133">Transmembrane helix</keyword>
<evidence type="ECO:0000256" key="1">
    <source>
        <dbReference type="SAM" id="Phobius"/>
    </source>
</evidence>
<dbReference type="GO" id="GO:0080120">
    <property type="term" value="P:CAAX-box protein maturation"/>
    <property type="evidence" value="ECO:0007669"/>
    <property type="project" value="UniProtKB-ARBA"/>
</dbReference>
<dbReference type="AlphaFoldDB" id="A0A410P3R6"/>
<feature type="domain" description="CAAX prenyl protease 2/Lysostaphin resistance protein A-like" evidence="2">
    <location>
        <begin position="162"/>
        <end position="247"/>
    </location>
</feature>
<organism evidence="3 4">
    <name type="scientific">Velamenicoccus archaeovorus</name>
    <dbReference type="NCBI Taxonomy" id="1930593"/>
    <lineage>
        <taxon>Bacteria</taxon>
        <taxon>Pseudomonadati</taxon>
        <taxon>Candidatus Omnitrophota</taxon>
        <taxon>Candidatus Velamenicoccus</taxon>
    </lineage>
</organism>
<evidence type="ECO:0000313" key="4">
    <source>
        <dbReference type="Proteomes" id="UP000287243"/>
    </source>
</evidence>